<dbReference type="AlphaFoldDB" id="A0AAV6M591"/>
<evidence type="ECO:0000313" key="2">
    <source>
        <dbReference type="EMBL" id="KAG6575614.1"/>
    </source>
</evidence>
<protein>
    <submittedName>
        <fullName evidence="2">Uncharacterized protein</fullName>
    </submittedName>
</protein>
<name>A0AAV6M591_9ROSI</name>
<evidence type="ECO:0000256" key="1">
    <source>
        <dbReference type="SAM" id="MobiDB-lite"/>
    </source>
</evidence>
<reference evidence="2 3" key="1">
    <citation type="journal article" date="2021" name="Hortic Res">
        <title>The domestication of Cucurbita argyrosperma as revealed by the genome of its wild relative.</title>
        <authorList>
            <person name="Barrera-Redondo J."/>
            <person name="Sanchez-de la Vega G."/>
            <person name="Aguirre-Liguori J.A."/>
            <person name="Castellanos-Morales G."/>
            <person name="Gutierrez-Guerrero Y.T."/>
            <person name="Aguirre-Dugua X."/>
            <person name="Aguirre-Planter E."/>
            <person name="Tenaillon M.I."/>
            <person name="Lira-Saade R."/>
            <person name="Eguiarte L.E."/>
        </authorList>
    </citation>
    <scope>NUCLEOTIDE SEQUENCE [LARGE SCALE GENOMIC DNA]</scope>
    <source>
        <strain evidence="2">JBR-2021</strain>
    </source>
</reference>
<organism evidence="2 3">
    <name type="scientific">Cucurbita argyrosperma subsp. sororia</name>
    <dbReference type="NCBI Taxonomy" id="37648"/>
    <lineage>
        <taxon>Eukaryota</taxon>
        <taxon>Viridiplantae</taxon>
        <taxon>Streptophyta</taxon>
        <taxon>Embryophyta</taxon>
        <taxon>Tracheophyta</taxon>
        <taxon>Spermatophyta</taxon>
        <taxon>Magnoliopsida</taxon>
        <taxon>eudicotyledons</taxon>
        <taxon>Gunneridae</taxon>
        <taxon>Pentapetalae</taxon>
        <taxon>rosids</taxon>
        <taxon>fabids</taxon>
        <taxon>Cucurbitales</taxon>
        <taxon>Cucurbitaceae</taxon>
        <taxon>Cucurbiteae</taxon>
        <taxon>Cucurbita</taxon>
    </lineage>
</organism>
<evidence type="ECO:0000313" key="3">
    <source>
        <dbReference type="Proteomes" id="UP000685013"/>
    </source>
</evidence>
<dbReference type="EMBL" id="JAGKQH010000017">
    <property type="protein sequence ID" value="KAG6575614.1"/>
    <property type="molecule type" value="Genomic_DNA"/>
</dbReference>
<comment type="caution">
    <text evidence="2">The sequence shown here is derived from an EMBL/GenBank/DDBJ whole genome shotgun (WGS) entry which is preliminary data.</text>
</comment>
<proteinExistence type="predicted"/>
<feature type="region of interest" description="Disordered" evidence="1">
    <location>
        <begin position="70"/>
        <end position="89"/>
    </location>
</feature>
<sequence>MIRSGIAESGGFRLEVPPPKIVTRRLDGLHQKHFKETGRRGSGSGGLRLASTRQRRFVGCLPGTTVEAAAERAGMGGRSTETEAGRGSGLVRHWRREVVTAYEND</sequence>
<dbReference type="Proteomes" id="UP000685013">
    <property type="component" value="Chromosome 17"/>
</dbReference>
<gene>
    <name evidence="2" type="ORF">SDJN03_26253</name>
</gene>
<accession>A0AAV6M591</accession>
<keyword evidence="3" id="KW-1185">Reference proteome</keyword>
<feature type="non-terminal residue" evidence="2">
    <location>
        <position position="1"/>
    </location>
</feature>